<accession>A0A4U5P0G3</accession>
<dbReference type="EMBL" id="AZBU02000003">
    <property type="protein sequence ID" value="TKR89104.1"/>
    <property type="molecule type" value="Genomic_DNA"/>
</dbReference>
<sequence>MNFHIVIMSFSALPLEIQAKILIFVHDYNYRVVCHQWNDILSSRESSAAIGIDFVSCKSLLFRNSKLSIFAHKLVGYTFGRWPYREKNVAANLDLPSPYLVKRVTIKARILRSRDLEDIITFLVSPRFRNVLAFEILVDRLKIDLETWKMLMNVLMSYEDLYIFKLDSDCVPWLVPKLPETHLELLYPVLLKMKIPVKVPNNFSDHNLIIRSNTTGRRFEPVWNELIQRENPPKGKSLMDFYDNHVFNAEQLQNVILKVMGKWIFKFSFMGSAKASMFKGKNAPMIEFLKSQKFEEEETVYLFVFPMWSYTNDDSGTTVSWARFLNPFVYFFWVTQGYPY</sequence>
<name>A0A4U5P0G3_STECR</name>
<comment type="caution">
    <text evidence="2">The sequence shown here is derived from an EMBL/GenBank/DDBJ whole genome shotgun (WGS) entry which is preliminary data.</text>
</comment>
<evidence type="ECO:0000313" key="2">
    <source>
        <dbReference type="EMBL" id="TKR89104.1"/>
    </source>
</evidence>
<dbReference type="AlphaFoldDB" id="A0A4U5P0G3"/>
<evidence type="ECO:0000313" key="3">
    <source>
        <dbReference type="Proteomes" id="UP000298663"/>
    </source>
</evidence>
<organism evidence="2 3">
    <name type="scientific">Steinernema carpocapsae</name>
    <name type="common">Entomopathogenic nematode</name>
    <dbReference type="NCBI Taxonomy" id="34508"/>
    <lineage>
        <taxon>Eukaryota</taxon>
        <taxon>Metazoa</taxon>
        <taxon>Ecdysozoa</taxon>
        <taxon>Nematoda</taxon>
        <taxon>Chromadorea</taxon>
        <taxon>Rhabditida</taxon>
        <taxon>Tylenchina</taxon>
        <taxon>Panagrolaimomorpha</taxon>
        <taxon>Strongyloidoidea</taxon>
        <taxon>Steinernematidae</taxon>
        <taxon>Steinernema</taxon>
    </lineage>
</organism>
<evidence type="ECO:0000256" key="1">
    <source>
        <dbReference type="SAM" id="SignalP"/>
    </source>
</evidence>
<feature type="signal peptide" evidence="1">
    <location>
        <begin position="1"/>
        <end position="19"/>
    </location>
</feature>
<keyword evidence="3" id="KW-1185">Reference proteome</keyword>
<feature type="chain" id="PRO_5020873987" description="F-box domain-containing protein" evidence="1">
    <location>
        <begin position="20"/>
        <end position="340"/>
    </location>
</feature>
<gene>
    <name evidence="2" type="ORF">L596_013254</name>
</gene>
<reference evidence="2 3" key="1">
    <citation type="journal article" date="2015" name="Genome Biol.">
        <title>Comparative genomics of Steinernema reveals deeply conserved gene regulatory networks.</title>
        <authorList>
            <person name="Dillman A.R."/>
            <person name="Macchietto M."/>
            <person name="Porter C.F."/>
            <person name="Rogers A."/>
            <person name="Williams B."/>
            <person name="Antoshechkin I."/>
            <person name="Lee M.M."/>
            <person name="Goodwin Z."/>
            <person name="Lu X."/>
            <person name="Lewis E.E."/>
            <person name="Goodrich-Blair H."/>
            <person name="Stock S.P."/>
            <person name="Adams B.J."/>
            <person name="Sternberg P.W."/>
            <person name="Mortazavi A."/>
        </authorList>
    </citation>
    <scope>NUCLEOTIDE SEQUENCE [LARGE SCALE GENOMIC DNA]</scope>
    <source>
        <strain evidence="2 3">ALL</strain>
    </source>
</reference>
<reference evidence="2 3" key="2">
    <citation type="journal article" date="2019" name="G3 (Bethesda)">
        <title>Hybrid Assembly of the Genome of the Entomopathogenic Nematode Steinernema carpocapsae Identifies the X-Chromosome.</title>
        <authorList>
            <person name="Serra L."/>
            <person name="Macchietto M."/>
            <person name="Macias-Munoz A."/>
            <person name="McGill C.J."/>
            <person name="Rodriguez I.M."/>
            <person name="Rodriguez B."/>
            <person name="Murad R."/>
            <person name="Mortazavi A."/>
        </authorList>
    </citation>
    <scope>NUCLEOTIDE SEQUENCE [LARGE SCALE GENOMIC DNA]</scope>
    <source>
        <strain evidence="2 3">ALL</strain>
    </source>
</reference>
<keyword evidence="1" id="KW-0732">Signal</keyword>
<protein>
    <recommendedName>
        <fullName evidence="4">F-box domain-containing protein</fullName>
    </recommendedName>
</protein>
<proteinExistence type="predicted"/>
<dbReference type="Proteomes" id="UP000298663">
    <property type="component" value="Unassembled WGS sequence"/>
</dbReference>
<evidence type="ECO:0008006" key="4">
    <source>
        <dbReference type="Google" id="ProtNLM"/>
    </source>
</evidence>